<keyword evidence="1" id="KW-0472">Membrane</keyword>
<dbReference type="RefSeq" id="WP_099553823.1">
    <property type="nucleotide sequence ID" value="NZ_LT960614.1"/>
</dbReference>
<accession>A0A2C9D0K0</accession>
<gene>
    <name evidence="2" type="ORF">HDIA_0366</name>
</gene>
<dbReference type="Proteomes" id="UP000223606">
    <property type="component" value="Chromosome 1"/>
</dbReference>
<protein>
    <recommendedName>
        <fullName evidence="4">Integral membrane protein</fullName>
    </recommendedName>
</protein>
<keyword evidence="1" id="KW-0812">Transmembrane</keyword>
<organism evidence="2 3">
    <name type="scientific">Hartmannibacter diazotrophicus</name>
    <dbReference type="NCBI Taxonomy" id="1482074"/>
    <lineage>
        <taxon>Bacteria</taxon>
        <taxon>Pseudomonadati</taxon>
        <taxon>Pseudomonadota</taxon>
        <taxon>Alphaproteobacteria</taxon>
        <taxon>Hyphomicrobiales</taxon>
        <taxon>Pleomorphomonadaceae</taxon>
        <taxon>Hartmannibacter</taxon>
    </lineage>
</organism>
<dbReference type="KEGG" id="hdi:HDIA_0366"/>
<reference evidence="3" key="1">
    <citation type="submission" date="2017-09" db="EMBL/GenBank/DDBJ databases">
        <title>Genome sequence of Nannocystis excedens DSM 71.</title>
        <authorList>
            <person name="Blom J."/>
        </authorList>
    </citation>
    <scope>NUCLEOTIDE SEQUENCE [LARGE SCALE GENOMIC DNA]</scope>
    <source>
        <strain evidence="3">type strain: E19</strain>
    </source>
</reference>
<dbReference type="AlphaFoldDB" id="A0A2C9D0K0"/>
<keyword evidence="1" id="KW-1133">Transmembrane helix</keyword>
<evidence type="ECO:0000256" key="1">
    <source>
        <dbReference type="SAM" id="Phobius"/>
    </source>
</evidence>
<dbReference type="EMBL" id="LT960614">
    <property type="protein sequence ID" value="SON53907.1"/>
    <property type="molecule type" value="Genomic_DNA"/>
</dbReference>
<evidence type="ECO:0008006" key="4">
    <source>
        <dbReference type="Google" id="ProtNLM"/>
    </source>
</evidence>
<dbReference type="InterPro" id="IPR057702">
    <property type="entry name" value="DUF7942"/>
</dbReference>
<dbReference type="Pfam" id="PF25637">
    <property type="entry name" value="DUF7942"/>
    <property type="match status" value="1"/>
</dbReference>
<feature type="transmembrane region" description="Helical" evidence="1">
    <location>
        <begin position="36"/>
        <end position="57"/>
    </location>
</feature>
<evidence type="ECO:0000313" key="2">
    <source>
        <dbReference type="EMBL" id="SON53907.1"/>
    </source>
</evidence>
<evidence type="ECO:0000313" key="3">
    <source>
        <dbReference type="Proteomes" id="UP000223606"/>
    </source>
</evidence>
<keyword evidence="3" id="KW-1185">Reference proteome</keyword>
<sequence>MSVCRVLTGLYLLLCLVSLVLVPLNAAGAFGMEPDPLSGVFAYFLSLPWCLIAFHFVGDPSLASALLVAAISMGLNAFLLHAHCRKFARISAAEK</sequence>
<feature type="transmembrane region" description="Helical" evidence="1">
    <location>
        <begin position="64"/>
        <end position="82"/>
    </location>
</feature>
<proteinExistence type="predicted"/>
<name>A0A2C9D0K0_9HYPH</name>
<dbReference type="OrthoDB" id="8457211at2"/>